<dbReference type="SUPFAM" id="SSF55874">
    <property type="entry name" value="ATPase domain of HSP90 chaperone/DNA topoisomerase II/histidine kinase"/>
    <property type="match status" value="1"/>
</dbReference>
<comment type="caution">
    <text evidence="9">The sequence shown here is derived from an EMBL/GenBank/DDBJ whole genome shotgun (WGS) entry which is preliminary data.</text>
</comment>
<evidence type="ECO:0000256" key="7">
    <source>
        <dbReference type="SAM" id="MobiDB-lite"/>
    </source>
</evidence>
<protein>
    <recommendedName>
        <fullName evidence="2">histidine kinase</fullName>
        <ecNumber evidence="2">2.7.13.3</ecNumber>
    </recommendedName>
</protein>
<dbReference type="PANTHER" id="PTHR44936:SF10">
    <property type="entry name" value="SENSOR PROTEIN RSTB"/>
    <property type="match status" value="1"/>
</dbReference>
<evidence type="ECO:0000256" key="5">
    <source>
        <dbReference type="ARBA" id="ARBA00022777"/>
    </source>
</evidence>
<organism evidence="9 10">
    <name type="scientific">Haloarcula salinisoli</name>
    <dbReference type="NCBI Taxonomy" id="2487746"/>
    <lineage>
        <taxon>Archaea</taxon>
        <taxon>Methanobacteriati</taxon>
        <taxon>Methanobacteriota</taxon>
        <taxon>Stenosarchaea group</taxon>
        <taxon>Halobacteria</taxon>
        <taxon>Halobacteriales</taxon>
        <taxon>Haloarculaceae</taxon>
        <taxon>Haloarcula</taxon>
    </lineage>
</organism>
<evidence type="ECO:0000313" key="10">
    <source>
        <dbReference type="Proteomes" id="UP000783863"/>
    </source>
</evidence>
<dbReference type="PROSITE" id="PS50109">
    <property type="entry name" value="HIS_KIN"/>
    <property type="match status" value="1"/>
</dbReference>
<sequence length="113" mass="12187">MLNALEHNDTDQPWVRVTARAEPDTVVVRVADDGPGIPEKFRGEVFSPGVTADESGTIGFGLYFVKVMMEEYGGHVRFEANEPRGTVAVLTFEQATSAESDTTRSAEASDHGG</sequence>
<feature type="domain" description="Histidine kinase" evidence="8">
    <location>
        <begin position="1"/>
        <end position="96"/>
    </location>
</feature>
<dbReference type="EMBL" id="RKLQ01000001">
    <property type="protein sequence ID" value="MBX0302649.1"/>
    <property type="molecule type" value="Genomic_DNA"/>
</dbReference>
<dbReference type="SMART" id="SM00387">
    <property type="entry name" value="HATPase_c"/>
    <property type="match status" value="1"/>
</dbReference>
<evidence type="ECO:0000256" key="3">
    <source>
        <dbReference type="ARBA" id="ARBA00022679"/>
    </source>
</evidence>
<dbReference type="InterPro" id="IPR004358">
    <property type="entry name" value="Sig_transdc_His_kin-like_C"/>
</dbReference>
<dbReference type="GO" id="GO:0005524">
    <property type="term" value="F:ATP binding"/>
    <property type="evidence" value="ECO:0007669"/>
    <property type="project" value="UniProtKB-KW"/>
</dbReference>
<dbReference type="InterPro" id="IPR036890">
    <property type="entry name" value="HATPase_C_sf"/>
</dbReference>
<accession>A0A8J7YGK5</accession>
<evidence type="ECO:0000256" key="1">
    <source>
        <dbReference type="ARBA" id="ARBA00000085"/>
    </source>
</evidence>
<evidence type="ECO:0000259" key="8">
    <source>
        <dbReference type="PROSITE" id="PS50109"/>
    </source>
</evidence>
<evidence type="ECO:0000256" key="6">
    <source>
        <dbReference type="ARBA" id="ARBA00022840"/>
    </source>
</evidence>
<keyword evidence="4" id="KW-0547">Nucleotide-binding</keyword>
<keyword evidence="5" id="KW-0418">Kinase</keyword>
<dbReference type="Gene3D" id="3.30.565.10">
    <property type="entry name" value="Histidine kinase-like ATPase, C-terminal domain"/>
    <property type="match status" value="1"/>
</dbReference>
<dbReference type="EC" id="2.7.13.3" evidence="2"/>
<feature type="region of interest" description="Disordered" evidence="7">
    <location>
        <begin position="93"/>
        <end position="113"/>
    </location>
</feature>
<dbReference type="CDD" id="cd00075">
    <property type="entry name" value="HATPase"/>
    <property type="match status" value="1"/>
</dbReference>
<reference evidence="9" key="1">
    <citation type="submission" date="2021-06" db="EMBL/GenBank/DDBJ databases">
        <title>Halomicroarcula sp. F24A a new haloarchaeum isolated from saline soil.</title>
        <authorList>
            <person name="Duran-Viseras A."/>
            <person name="Sanchez-Porro C."/>
            <person name="Ventosa A."/>
        </authorList>
    </citation>
    <scope>NUCLEOTIDE SEQUENCE</scope>
    <source>
        <strain evidence="9">F24A</strain>
    </source>
</reference>
<keyword evidence="3" id="KW-0808">Transferase</keyword>
<dbReference type="PANTHER" id="PTHR44936">
    <property type="entry name" value="SENSOR PROTEIN CREC"/>
    <property type="match status" value="1"/>
</dbReference>
<dbReference type="Pfam" id="PF02518">
    <property type="entry name" value="HATPase_c"/>
    <property type="match status" value="1"/>
</dbReference>
<gene>
    <name evidence="9" type="ORF">EGD98_03065</name>
</gene>
<dbReference type="AlphaFoldDB" id="A0A8J7YGK5"/>
<comment type="catalytic activity">
    <reaction evidence="1">
        <text>ATP + protein L-histidine = ADP + protein N-phospho-L-histidine.</text>
        <dbReference type="EC" id="2.7.13.3"/>
    </reaction>
</comment>
<dbReference type="InterPro" id="IPR003594">
    <property type="entry name" value="HATPase_dom"/>
</dbReference>
<feature type="compositionally biased region" description="Basic and acidic residues" evidence="7">
    <location>
        <begin position="101"/>
        <end position="113"/>
    </location>
</feature>
<keyword evidence="10" id="KW-1185">Reference proteome</keyword>
<keyword evidence="6 9" id="KW-0067">ATP-binding</keyword>
<dbReference type="RefSeq" id="WP_220586883.1">
    <property type="nucleotide sequence ID" value="NZ_RKLQ01000001.1"/>
</dbReference>
<evidence type="ECO:0000256" key="4">
    <source>
        <dbReference type="ARBA" id="ARBA00022741"/>
    </source>
</evidence>
<evidence type="ECO:0000313" key="9">
    <source>
        <dbReference type="EMBL" id="MBX0302649.1"/>
    </source>
</evidence>
<dbReference type="PRINTS" id="PR00344">
    <property type="entry name" value="BCTRLSENSOR"/>
</dbReference>
<dbReference type="GO" id="GO:0004673">
    <property type="term" value="F:protein histidine kinase activity"/>
    <property type="evidence" value="ECO:0007669"/>
    <property type="project" value="UniProtKB-EC"/>
</dbReference>
<dbReference type="InterPro" id="IPR005467">
    <property type="entry name" value="His_kinase_dom"/>
</dbReference>
<proteinExistence type="predicted"/>
<evidence type="ECO:0000256" key="2">
    <source>
        <dbReference type="ARBA" id="ARBA00012438"/>
    </source>
</evidence>
<dbReference type="InterPro" id="IPR050980">
    <property type="entry name" value="2C_sensor_his_kinase"/>
</dbReference>
<dbReference type="Proteomes" id="UP000783863">
    <property type="component" value="Unassembled WGS sequence"/>
</dbReference>
<name>A0A8J7YGK5_9EURY</name>